<dbReference type="EMBL" id="JAEMNV010000009">
    <property type="protein sequence ID" value="MBJ8341927.1"/>
    <property type="molecule type" value="Genomic_DNA"/>
</dbReference>
<feature type="binding site" evidence="6">
    <location>
        <position position="59"/>
    </location>
    <ligand>
        <name>substrate</name>
    </ligand>
</feature>
<sequence>MRDVATKTIVVVTTGGTIAGTASPDGAIHPTVDGSAFIANAKAPADVDLRLHDLMSTDSARMSFVEMDSIAAAVATAMAEESTDGVVILHGTDTMQETAMLVDLQHDDPRPVVFTGAQRPADHNEPDGPGNLTAAIALAADVDSRGRGVLISFGDEVVPARGARKVHTTDLRGFEGAAAARKVLGRCSIAGTRVDIVTLYPGVDATAIDAYVAAGASGLVLEAMGSGNANPTVVDAVRRSVAAGVTVVVTSRVHEGPVAATYGGGGGGVDLVAAGALVSTNLRASQSRILLAALLAHKTPQADIADWFSAR</sequence>
<feature type="domain" description="L-asparaginase N-terminal" evidence="9">
    <location>
        <begin position="9"/>
        <end position="177"/>
    </location>
</feature>
<dbReference type="InterPro" id="IPR027475">
    <property type="entry name" value="Asparaginase/glutaminase_AS2"/>
</dbReference>
<dbReference type="GO" id="GO:0004067">
    <property type="term" value="F:asparaginase activity"/>
    <property type="evidence" value="ECO:0007669"/>
    <property type="project" value="UniProtKB-UniRule"/>
</dbReference>
<comment type="similarity">
    <text evidence="1">Belongs to the asparaginase 1 family.</text>
</comment>
<accession>A0A934U612</accession>
<keyword evidence="3" id="KW-0378">Hydrolase</keyword>
<evidence type="ECO:0000259" key="10">
    <source>
        <dbReference type="Pfam" id="PF17763"/>
    </source>
</evidence>
<evidence type="ECO:0000259" key="9">
    <source>
        <dbReference type="Pfam" id="PF00710"/>
    </source>
</evidence>
<dbReference type="Pfam" id="PF17763">
    <property type="entry name" value="Asparaginase_C"/>
    <property type="match status" value="1"/>
</dbReference>
<dbReference type="InterPro" id="IPR004550">
    <property type="entry name" value="AsnASE_II"/>
</dbReference>
<dbReference type="InterPro" id="IPR006034">
    <property type="entry name" value="Asparaginase/glutaminase-like"/>
</dbReference>
<dbReference type="SMART" id="SM00870">
    <property type="entry name" value="Asparaginase"/>
    <property type="match status" value="1"/>
</dbReference>
<evidence type="ECO:0000256" key="2">
    <source>
        <dbReference type="ARBA" id="ARBA00012920"/>
    </source>
</evidence>
<dbReference type="PROSITE" id="PS51732">
    <property type="entry name" value="ASN_GLN_ASE_3"/>
    <property type="match status" value="1"/>
</dbReference>
<evidence type="ECO:0000256" key="8">
    <source>
        <dbReference type="PROSITE-ProRule" id="PRU10100"/>
    </source>
</evidence>
<protein>
    <recommendedName>
        <fullName evidence="2">asparaginase</fullName>
        <ecNumber evidence="2">3.5.1.1</ecNumber>
    </recommendedName>
</protein>
<evidence type="ECO:0000256" key="4">
    <source>
        <dbReference type="ARBA" id="ARBA00049366"/>
    </source>
</evidence>
<feature type="binding site" evidence="6">
    <location>
        <begin position="92"/>
        <end position="93"/>
    </location>
    <ligand>
        <name>substrate</name>
    </ligand>
</feature>
<dbReference type="SFLD" id="SFLDS00057">
    <property type="entry name" value="Glutaminase/Asparaginase"/>
    <property type="match status" value="1"/>
</dbReference>
<dbReference type="Gene3D" id="3.40.50.1170">
    <property type="entry name" value="L-asparaginase, N-terminal domain"/>
    <property type="match status" value="1"/>
</dbReference>
<dbReference type="CDD" id="cd08964">
    <property type="entry name" value="L-asparaginase_II"/>
    <property type="match status" value="1"/>
</dbReference>
<dbReference type="Pfam" id="PF00710">
    <property type="entry name" value="Asparaginase"/>
    <property type="match status" value="1"/>
</dbReference>
<evidence type="ECO:0000256" key="3">
    <source>
        <dbReference type="ARBA" id="ARBA00022801"/>
    </source>
</evidence>
<dbReference type="PANTHER" id="PTHR11707:SF28">
    <property type="entry name" value="60 KDA LYSOPHOSPHOLIPASE"/>
    <property type="match status" value="1"/>
</dbReference>
<dbReference type="PANTHER" id="PTHR11707">
    <property type="entry name" value="L-ASPARAGINASE"/>
    <property type="match status" value="1"/>
</dbReference>
<keyword evidence="12" id="KW-1185">Reference proteome</keyword>
<dbReference type="InterPro" id="IPR036152">
    <property type="entry name" value="Asp/glu_Ase-like_sf"/>
</dbReference>
<organism evidence="11 12">
    <name type="scientific">Antrihabitans stalagmiti</name>
    <dbReference type="NCBI Taxonomy" id="2799499"/>
    <lineage>
        <taxon>Bacteria</taxon>
        <taxon>Bacillati</taxon>
        <taxon>Actinomycetota</taxon>
        <taxon>Actinomycetes</taxon>
        <taxon>Mycobacteriales</taxon>
        <taxon>Nocardiaceae</taxon>
        <taxon>Antrihabitans</taxon>
    </lineage>
</organism>
<evidence type="ECO:0000313" key="12">
    <source>
        <dbReference type="Proteomes" id="UP000655868"/>
    </source>
</evidence>
<evidence type="ECO:0000313" key="11">
    <source>
        <dbReference type="EMBL" id="MBJ8341927.1"/>
    </source>
</evidence>
<name>A0A934U612_9NOCA</name>
<comment type="caution">
    <text evidence="11">The sequence shown here is derived from an EMBL/GenBank/DDBJ whole genome shotgun (WGS) entry which is preliminary data.</text>
</comment>
<evidence type="ECO:0000256" key="5">
    <source>
        <dbReference type="PIRSR" id="PIRSR001220-1"/>
    </source>
</evidence>
<dbReference type="EC" id="3.5.1.1" evidence="2"/>
<dbReference type="PRINTS" id="PR00139">
    <property type="entry name" value="ASNGLNASE"/>
</dbReference>
<evidence type="ECO:0000256" key="6">
    <source>
        <dbReference type="PIRSR" id="PIRSR001220-2"/>
    </source>
</evidence>
<dbReference type="InterPro" id="IPR040919">
    <property type="entry name" value="Asparaginase_C"/>
</dbReference>
<dbReference type="SUPFAM" id="SSF53774">
    <property type="entry name" value="Glutaminase/Asparaginase"/>
    <property type="match status" value="1"/>
</dbReference>
<dbReference type="PROSITE" id="PS00917">
    <property type="entry name" value="ASN_GLN_ASE_2"/>
    <property type="match status" value="1"/>
</dbReference>
<dbReference type="InterPro" id="IPR027474">
    <property type="entry name" value="L-asparaginase_N"/>
</dbReference>
<dbReference type="AlphaFoldDB" id="A0A934U612"/>
<proteinExistence type="inferred from homology"/>
<gene>
    <name evidence="11" type="ORF">JGU71_23865</name>
</gene>
<comment type="catalytic activity">
    <reaction evidence="4">
        <text>L-asparagine + H2O = L-aspartate + NH4(+)</text>
        <dbReference type="Rhea" id="RHEA:21016"/>
        <dbReference type="ChEBI" id="CHEBI:15377"/>
        <dbReference type="ChEBI" id="CHEBI:28938"/>
        <dbReference type="ChEBI" id="CHEBI:29991"/>
        <dbReference type="ChEBI" id="CHEBI:58048"/>
        <dbReference type="EC" id="3.5.1.1"/>
    </reaction>
</comment>
<reference evidence="11" key="1">
    <citation type="submission" date="2020-12" db="EMBL/GenBank/DDBJ databases">
        <title>Antrihabitans popcorni sp. nov. and Antrihabitans auranticaus sp. nov., isolated from a larva cave.</title>
        <authorList>
            <person name="Lee S.D."/>
            <person name="Kim I.S."/>
        </authorList>
    </citation>
    <scope>NUCLEOTIDE SEQUENCE</scope>
    <source>
        <strain evidence="11">YC3-6</strain>
    </source>
</reference>
<feature type="active site" evidence="7">
    <location>
        <position position="17"/>
    </location>
</feature>
<dbReference type="PIRSF" id="PIRSF500176">
    <property type="entry name" value="L_ASNase"/>
    <property type="match status" value="1"/>
</dbReference>
<dbReference type="InterPro" id="IPR037152">
    <property type="entry name" value="L-asparaginase_N_sf"/>
</dbReference>
<feature type="active site" evidence="8">
    <location>
        <position position="92"/>
    </location>
</feature>
<evidence type="ECO:0000256" key="1">
    <source>
        <dbReference type="ARBA" id="ARBA00010518"/>
    </source>
</evidence>
<dbReference type="InterPro" id="IPR020827">
    <property type="entry name" value="Asparaginase/glutaminase_AS1"/>
</dbReference>
<feature type="domain" description="Asparaginase/glutaminase C-terminal" evidence="10">
    <location>
        <begin position="193"/>
        <end position="308"/>
    </location>
</feature>
<dbReference type="RefSeq" id="WP_199707047.1">
    <property type="nucleotide sequence ID" value="NZ_JAEMNV010000009.1"/>
</dbReference>
<dbReference type="Proteomes" id="UP000655868">
    <property type="component" value="Unassembled WGS sequence"/>
</dbReference>
<dbReference type="PIRSF" id="PIRSF001220">
    <property type="entry name" value="L-ASNase_gatD"/>
    <property type="match status" value="1"/>
</dbReference>
<feature type="active site" description="O-isoaspartyl threonine intermediate" evidence="5">
    <location>
        <position position="17"/>
    </location>
</feature>
<dbReference type="InterPro" id="IPR027473">
    <property type="entry name" value="L-asparaginase_C"/>
</dbReference>
<evidence type="ECO:0000256" key="7">
    <source>
        <dbReference type="PROSITE-ProRule" id="PRU10099"/>
    </source>
</evidence>
<dbReference type="Gene3D" id="3.40.50.40">
    <property type="match status" value="1"/>
</dbReference>
<dbReference type="GO" id="GO:0006528">
    <property type="term" value="P:asparagine metabolic process"/>
    <property type="evidence" value="ECO:0007669"/>
    <property type="project" value="InterPro"/>
</dbReference>
<dbReference type="PROSITE" id="PS00144">
    <property type="entry name" value="ASN_GLN_ASE_1"/>
    <property type="match status" value="1"/>
</dbReference>